<comment type="similarity">
    <text evidence="1">Belongs to the sigma-70 factor family. ECF subfamily.</text>
</comment>
<evidence type="ECO:0000256" key="2">
    <source>
        <dbReference type="ARBA" id="ARBA00023015"/>
    </source>
</evidence>
<keyword evidence="5" id="KW-0804">Transcription</keyword>
<name>A0ABV1UPF0_9ACTN</name>
<dbReference type="PANTHER" id="PTHR43133">
    <property type="entry name" value="RNA POLYMERASE ECF-TYPE SIGMA FACTO"/>
    <property type="match status" value="1"/>
</dbReference>
<feature type="region of interest" description="Disordered" evidence="6">
    <location>
        <begin position="179"/>
        <end position="211"/>
    </location>
</feature>
<reference evidence="8 9" key="1">
    <citation type="submission" date="2024-06" db="EMBL/GenBank/DDBJ databases">
        <title>The Natural Products Discovery Center: Release of the First 8490 Sequenced Strains for Exploring Actinobacteria Biosynthetic Diversity.</title>
        <authorList>
            <person name="Kalkreuter E."/>
            <person name="Kautsar S.A."/>
            <person name="Yang D."/>
            <person name="Bader C.D."/>
            <person name="Teijaro C.N."/>
            <person name="Fluegel L."/>
            <person name="Davis C.M."/>
            <person name="Simpson J.R."/>
            <person name="Lauterbach L."/>
            <person name="Steele A.D."/>
            <person name="Gui C."/>
            <person name="Meng S."/>
            <person name="Li G."/>
            <person name="Viehrig K."/>
            <person name="Ye F."/>
            <person name="Su P."/>
            <person name="Kiefer A.F."/>
            <person name="Nichols A."/>
            <person name="Cepeda A.J."/>
            <person name="Yan W."/>
            <person name="Fan B."/>
            <person name="Jiang Y."/>
            <person name="Adhikari A."/>
            <person name="Zheng C.-J."/>
            <person name="Schuster L."/>
            <person name="Cowan T.M."/>
            <person name="Smanski M.J."/>
            <person name="Chevrette M.G."/>
            <person name="De Carvalho L.P.S."/>
            <person name="Shen B."/>
        </authorList>
    </citation>
    <scope>NUCLEOTIDE SEQUENCE [LARGE SCALE GENOMIC DNA]</scope>
    <source>
        <strain evidence="8 9">NPDC000837</strain>
    </source>
</reference>
<dbReference type="InterPro" id="IPR039425">
    <property type="entry name" value="RNA_pol_sigma-70-like"/>
</dbReference>
<evidence type="ECO:0000256" key="6">
    <source>
        <dbReference type="SAM" id="MobiDB-lite"/>
    </source>
</evidence>
<evidence type="ECO:0000256" key="3">
    <source>
        <dbReference type="ARBA" id="ARBA00023082"/>
    </source>
</evidence>
<feature type="region of interest" description="Disordered" evidence="6">
    <location>
        <begin position="1"/>
        <end position="34"/>
    </location>
</feature>
<comment type="caution">
    <text evidence="8">The sequence shown here is derived from an EMBL/GenBank/DDBJ whole genome shotgun (WGS) entry which is preliminary data.</text>
</comment>
<proteinExistence type="inferred from homology"/>
<evidence type="ECO:0000256" key="1">
    <source>
        <dbReference type="ARBA" id="ARBA00010641"/>
    </source>
</evidence>
<keyword evidence="2" id="KW-0805">Transcription regulation</keyword>
<feature type="compositionally biased region" description="Basic and acidic residues" evidence="6">
    <location>
        <begin position="1"/>
        <end position="21"/>
    </location>
</feature>
<dbReference type="Gene3D" id="1.10.10.10">
    <property type="entry name" value="Winged helix-like DNA-binding domain superfamily/Winged helix DNA-binding domain"/>
    <property type="match status" value="1"/>
</dbReference>
<dbReference type="InterPro" id="IPR013324">
    <property type="entry name" value="RNA_pol_sigma_r3/r4-like"/>
</dbReference>
<dbReference type="SUPFAM" id="SSF88659">
    <property type="entry name" value="Sigma3 and sigma4 domains of RNA polymerase sigma factors"/>
    <property type="match status" value="1"/>
</dbReference>
<keyword evidence="9" id="KW-1185">Reference proteome</keyword>
<evidence type="ECO:0000256" key="5">
    <source>
        <dbReference type="ARBA" id="ARBA00023163"/>
    </source>
</evidence>
<keyword evidence="3" id="KW-0731">Sigma factor</keyword>
<gene>
    <name evidence="8" type="ORF">ABT276_02255</name>
</gene>
<dbReference type="Proteomes" id="UP001445472">
    <property type="component" value="Unassembled WGS sequence"/>
</dbReference>
<dbReference type="Pfam" id="PF08281">
    <property type="entry name" value="Sigma70_r4_2"/>
    <property type="match status" value="1"/>
</dbReference>
<dbReference type="PANTHER" id="PTHR43133:SF8">
    <property type="entry name" value="RNA POLYMERASE SIGMA FACTOR HI_1459-RELATED"/>
    <property type="match status" value="1"/>
</dbReference>
<evidence type="ECO:0000313" key="8">
    <source>
        <dbReference type="EMBL" id="MER6612230.1"/>
    </source>
</evidence>
<evidence type="ECO:0000256" key="4">
    <source>
        <dbReference type="ARBA" id="ARBA00023125"/>
    </source>
</evidence>
<evidence type="ECO:0000313" key="9">
    <source>
        <dbReference type="Proteomes" id="UP001445472"/>
    </source>
</evidence>
<feature type="compositionally biased region" description="Basic and acidic residues" evidence="6">
    <location>
        <begin position="179"/>
        <end position="191"/>
    </location>
</feature>
<evidence type="ECO:0000259" key="7">
    <source>
        <dbReference type="Pfam" id="PF08281"/>
    </source>
</evidence>
<dbReference type="InterPro" id="IPR036388">
    <property type="entry name" value="WH-like_DNA-bd_sf"/>
</dbReference>
<dbReference type="InterPro" id="IPR013249">
    <property type="entry name" value="RNA_pol_sigma70_r4_t2"/>
</dbReference>
<protein>
    <submittedName>
        <fullName evidence="8">Sigma-70 family RNA polymerase sigma factor</fullName>
    </submittedName>
</protein>
<sequence>MTGHNEEPRARDREGHEHETGEPPGPRDPAAEFGDFVRDNRAGSVGYCMGRCGRSRADAEDIVHDALLVTWMRWPLISTWSTARRRGYYRGVVIKMNSGFVRGEIRRRTLVRKIALKEPDLVIDGSEIVATAAADIPHQASENKETEQEMHRVIGQLRPDYRTSLELVDQELSARERAEIKGITEGTERAQTHRARAKAQAIKKSEEGAEE</sequence>
<feature type="domain" description="RNA polymerase sigma factor 70 region 4 type 2" evidence="7">
    <location>
        <begin position="148"/>
        <end position="198"/>
    </location>
</feature>
<dbReference type="EMBL" id="JBEPBX010000001">
    <property type="protein sequence ID" value="MER6612230.1"/>
    <property type="molecule type" value="Genomic_DNA"/>
</dbReference>
<dbReference type="RefSeq" id="WP_351974681.1">
    <property type="nucleotide sequence ID" value="NZ_JBEPBX010000001.1"/>
</dbReference>
<organism evidence="8 9">
    <name type="scientific">Streptomyces xantholiticus</name>
    <dbReference type="NCBI Taxonomy" id="68285"/>
    <lineage>
        <taxon>Bacteria</taxon>
        <taxon>Bacillati</taxon>
        <taxon>Actinomycetota</taxon>
        <taxon>Actinomycetes</taxon>
        <taxon>Kitasatosporales</taxon>
        <taxon>Streptomycetaceae</taxon>
        <taxon>Streptomyces</taxon>
    </lineage>
</organism>
<keyword evidence="4" id="KW-0238">DNA-binding</keyword>
<accession>A0ABV1UPF0</accession>